<comment type="caution">
    <text evidence="1">The sequence shown here is derived from an EMBL/GenBank/DDBJ whole genome shotgun (WGS) entry which is preliminary data.</text>
</comment>
<dbReference type="AlphaFoldDB" id="A0A0V1CQ35"/>
<gene>
    <name evidence="1" type="ORF">T4A_10498</name>
</gene>
<protein>
    <submittedName>
        <fullName evidence="1">Uncharacterized protein</fullName>
    </submittedName>
</protein>
<dbReference type="EMBL" id="JYDR01003751">
    <property type="protein sequence ID" value="KRY51401.1"/>
    <property type="molecule type" value="Genomic_DNA"/>
</dbReference>
<accession>A0A0V1CQ35</accession>
<dbReference type="Proteomes" id="UP000054632">
    <property type="component" value="Unassembled WGS sequence"/>
</dbReference>
<name>A0A0V1CQ35_TRIPS</name>
<proteinExistence type="predicted"/>
<reference evidence="1 2" key="1">
    <citation type="submission" date="2015-01" db="EMBL/GenBank/DDBJ databases">
        <title>Evolution of Trichinella species and genotypes.</title>
        <authorList>
            <person name="Korhonen P.K."/>
            <person name="Edoardo P."/>
            <person name="Giuseppe L.R."/>
            <person name="Gasser R.B."/>
        </authorList>
    </citation>
    <scope>NUCLEOTIDE SEQUENCE [LARGE SCALE GENOMIC DNA]</scope>
    <source>
        <strain evidence="1">ISS13</strain>
    </source>
</reference>
<organism evidence="1 2">
    <name type="scientific">Trichinella pseudospiralis</name>
    <name type="common">Parasitic roundworm</name>
    <dbReference type="NCBI Taxonomy" id="6337"/>
    <lineage>
        <taxon>Eukaryota</taxon>
        <taxon>Metazoa</taxon>
        <taxon>Ecdysozoa</taxon>
        <taxon>Nematoda</taxon>
        <taxon>Enoplea</taxon>
        <taxon>Dorylaimia</taxon>
        <taxon>Trichinellida</taxon>
        <taxon>Trichinellidae</taxon>
        <taxon>Trichinella</taxon>
    </lineage>
</organism>
<evidence type="ECO:0000313" key="1">
    <source>
        <dbReference type="EMBL" id="KRY51401.1"/>
    </source>
</evidence>
<sequence>MAELQKSKNKADKIGESNKSYRNLIKNVIDQSEISKRCIRG</sequence>
<evidence type="ECO:0000313" key="2">
    <source>
        <dbReference type="Proteomes" id="UP000054632"/>
    </source>
</evidence>